<evidence type="ECO:0000259" key="5">
    <source>
        <dbReference type="Pfam" id="PF07894"/>
    </source>
</evidence>
<accession>A0A3B3ZVB2</accession>
<dbReference type="STRING" id="409849.ENSPMGP00000008490"/>
<feature type="compositionally biased region" description="Polar residues" evidence="4">
    <location>
        <begin position="533"/>
        <end position="564"/>
    </location>
</feature>
<dbReference type="InterPro" id="IPR012461">
    <property type="entry name" value="SACK1"/>
</dbReference>
<dbReference type="InterPro" id="IPR050944">
    <property type="entry name" value="FAM83"/>
</dbReference>
<dbReference type="GO" id="GO:0007165">
    <property type="term" value="P:signal transduction"/>
    <property type="evidence" value="ECO:0007669"/>
    <property type="project" value="TreeGrafter"/>
</dbReference>
<feature type="domain" description="Scaffolding anchor of CK1" evidence="5">
    <location>
        <begin position="16"/>
        <end position="285"/>
    </location>
</feature>
<dbReference type="SUPFAM" id="SSF56024">
    <property type="entry name" value="Phospholipase D/nuclease"/>
    <property type="match status" value="1"/>
</dbReference>
<dbReference type="PANTHER" id="PTHR16181">
    <property type="entry name" value="PROTEIN FAM83A-RELATED"/>
    <property type="match status" value="1"/>
</dbReference>
<dbReference type="GO" id="GO:0005737">
    <property type="term" value="C:cytoplasm"/>
    <property type="evidence" value="ECO:0007669"/>
    <property type="project" value="UniProtKB-SubCell"/>
</dbReference>
<dbReference type="AlphaFoldDB" id="A0A3B3ZVB2"/>
<keyword evidence="3" id="KW-0963">Cytoplasm</keyword>
<feature type="region of interest" description="Disordered" evidence="4">
    <location>
        <begin position="457"/>
        <end position="564"/>
    </location>
</feature>
<evidence type="ECO:0000256" key="1">
    <source>
        <dbReference type="ARBA" id="ARBA00004496"/>
    </source>
</evidence>
<dbReference type="GO" id="GO:0019901">
    <property type="term" value="F:protein kinase binding"/>
    <property type="evidence" value="ECO:0007669"/>
    <property type="project" value="TreeGrafter"/>
</dbReference>
<evidence type="ECO:0000313" key="6">
    <source>
        <dbReference type="Ensembl" id="ENSPMGP00000008490.1"/>
    </source>
</evidence>
<evidence type="ECO:0000256" key="2">
    <source>
        <dbReference type="ARBA" id="ARBA00006937"/>
    </source>
</evidence>
<evidence type="ECO:0000256" key="3">
    <source>
        <dbReference type="ARBA" id="ARBA00022490"/>
    </source>
</evidence>
<comment type="similarity">
    <text evidence="2">Belongs to the FAM83 family.</text>
</comment>
<dbReference type="FunFam" id="3.30.870.10:FF:000004">
    <property type="entry name" value="protein FAM83H isoform X2"/>
    <property type="match status" value="1"/>
</dbReference>
<evidence type="ECO:0000313" key="7">
    <source>
        <dbReference type="Proteomes" id="UP000261520"/>
    </source>
</evidence>
<dbReference type="Ensembl" id="ENSPMGT00000009033.1">
    <property type="protein sequence ID" value="ENSPMGP00000008490.1"/>
    <property type="gene ID" value="ENSPMGG00000007027.1"/>
</dbReference>
<dbReference type="Pfam" id="PF07894">
    <property type="entry name" value="SACK1"/>
    <property type="match status" value="1"/>
</dbReference>
<feature type="region of interest" description="Disordered" evidence="4">
    <location>
        <begin position="634"/>
        <end position="718"/>
    </location>
</feature>
<reference evidence="6" key="1">
    <citation type="submission" date="2025-08" db="UniProtKB">
        <authorList>
            <consortium name="Ensembl"/>
        </authorList>
    </citation>
    <scope>IDENTIFICATION</scope>
</reference>
<proteinExistence type="inferred from homology"/>
<protein>
    <recommendedName>
        <fullName evidence="5">Scaffolding anchor of CK1 domain-containing protein</fullName>
    </recommendedName>
</protein>
<keyword evidence="7" id="KW-1185">Reference proteome</keyword>
<feature type="compositionally biased region" description="Basic and acidic residues" evidence="4">
    <location>
        <begin position="349"/>
        <end position="360"/>
    </location>
</feature>
<evidence type="ECO:0000256" key="4">
    <source>
        <dbReference type="SAM" id="MobiDB-lite"/>
    </source>
</evidence>
<name>A0A3B3ZVB2_9GOBI</name>
<feature type="compositionally biased region" description="Low complexity" evidence="4">
    <location>
        <begin position="781"/>
        <end position="792"/>
    </location>
</feature>
<comment type="subcellular location">
    <subcellularLocation>
        <location evidence="1">Cytoplasm</location>
    </subcellularLocation>
</comment>
<feature type="region of interest" description="Disordered" evidence="4">
    <location>
        <begin position="772"/>
        <end position="798"/>
    </location>
</feature>
<dbReference type="Gene3D" id="3.30.870.10">
    <property type="entry name" value="Endonuclease Chain A"/>
    <property type="match status" value="1"/>
</dbReference>
<feature type="compositionally biased region" description="Polar residues" evidence="4">
    <location>
        <begin position="333"/>
        <end position="348"/>
    </location>
</feature>
<organism evidence="6 7">
    <name type="scientific">Periophthalmus magnuspinnatus</name>
    <dbReference type="NCBI Taxonomy" id="409849"/>
    <lineage>
        <taxon>Eukaryota</taxon>
        <taxon>Metazoa</taxon>
        <taxon>Chordata</taxon>
        <taxon>Craniata</taxon>
        <taxon>Vertebrata</taxon>
        <taxon>Euteleostomi</taxon>
        <taxon>Actinopterygii</taxon>
        <taxon>Neopterygii</taxon>
        <taxon>Teleostei</taxon>
        <taxon>Neoteleostei</taxon>
        <taxon>Acanthomorphata</taxon>
        <taxon>Gobiaria</taxon>
        <taxon>Gobiiformes</taxon>
        <taxon>Gobioidei</taxon>
        <taxon>Gobiidae</taxon>
        <taxon>Oxudercinae</taxon>
        <taxon>Periophthalmus</taxon>
    </lineage>
</organism>
<feature type="region of interest" description="Disordered" evidence="4">
    <location>
        <begin position="333"/>
        <end position="375"/>
    </location>
</feature>
<dbReference type="PANTHER" id="PTHR16181:SF29">
    <property type="entry name" value="PROTEIN FAM83A-RELATED"/>
    <property type="match status" value="1"/>
</dbReference>
<feature type="compositionally biased region" description="Polar residues" evidence="4">
    <location>
        <begin position="701"/>
        <end position="718"/>
    </location>
</feature>
<reference evidence="6" key="2">
    <citation type="submission" date="2025-09" db="UniProtKB">
        <authorList>
            <consortium name="Ensembl"/>
        </authorList>
    </citation>
    <scope>IDENTIFICATION</scope>
</reference>
<dbReference type="Proteomes" id="UP000261520">
    <property type="component" value="Unplaced"/>
</dbReference>
<sequence length="798" mass="88037">MALSQIQCLDDNHVNPRTHESKPEFLYCEEQRLALETLLCHGREAFFKQLEARGLRGFLSDLELEALAGNVEPFDPGVDLYHEDPEHEQTPLSLQYWPDLSDTSTPELDIGWPDSEAYRGVTRTTVHAQPPLDGHTHIKEVVRKMIAQAQKVIAVVMDVFTDVDIFRDLLDVSYKKKVSVYILLDHASVPHFLSMCQRANMHTGHLKNLRVRCCGGIEFHTHSCTKVIGHMGHRFMFIDGDKAVSGSYSFTWMSSRLDRNVITVVTGQAVDAFDRLFRFLYTTSSRLVDLQRVVTEPEPEHNPVPQPASVPTPSAAVARKLYNPKYALLTVGNGSFSPSTSPGNNSPKESQKDTKNEGATKKGHKRQRKDTVQEALPCHPGLVDLEKVYLFDYLPTWPEPDPPSDVIGFINIRDTSKPNQVHLQRSEMFEVSQAIRFSSPFSMQKETLPEVATPRNVTAPKHEESSPQPQQKTPLEAVTPKTKNLSQSVFDKETAKAPGKKTPPQSPAKKIHSTSANLHTPPQPVKTVTTPTGSADSPKTAAITTTSNRKSTLQNRNGAETNNAPKVFALSDSNSQIKTQKHTSNDNTSPTGYIPVTSTSVSANYQVSQATAVHSTLTSDSPTLTTISTSASQLNTNSPIAHSPVTSPPIPKPRTVQKMSDGNFPIVDVASSPTSRKMPPRPPTPKTAPNQLYRQPPTSPTKPKSGQSPNSSPVSKPQTSFLYMHTQNMQQGRFSSSHQTREEAIPVEPGLEEEKTVFGSTFSKFYNFKGLKDKMSKLPTQSRRSSASGSAQPRKSTG</sequence>